<dbReference type="GeneTree" id="ENSGT01150000286972"/>
<feature type="transmembrane region" description="Helical" evidence="13">
    <location>
        <begin position="291"/>
        <end position="309"/>
    </location>
</feature>
<dbReference type="PROSITE" id="PS00237">
    <property type="entry name" value="G_PROTEIN_RECEP_F1_1"/>
    <property type="match status" value="1"/>
</dbReference>
<feature type="transmembrane region" description="Helical" evidence="13">
    <location>
        <begin position="262"/>
        <end position="279"/>
    </location>
</feature>
<evidence type="ECO:0000313" key="16">
    <source>
        <dbReference type="Proteomes" id="UP000002280"/>
    </source>
</evidence>
<keyword evidence="6 13" id="KW-0552">Olfaction</keyword>
<proteinExistence type="inferred from homology"/>
<dbReference type="GO" id="GO:0050911">
    <property type="term" value="P:detection of chemical stimulus involved in sensory perception of smell"/>
    <property type="evidence" value="ECO:0000318"/>
    <property type="project" value="GO_Central"/>
</dbReference>
<dbReference type="PROSITE" id="PS50262">
    <property type="entry name" value="G_PROTEIN_RECEP_F1_2"/>
    <property type="match status" value="1"/>
</dbReference>
<dbReference type="InterPro" id="IPR000725">
    <property type="entry name" value="Olfact_rcpt"/>
</dbReference>
<dbReference type="CDD" id="cd15225">
    <property type="entry name" value="7tmA_OR10A-like"/>
    <property type="match status" value="1"/>
</dbReference>
<dbReference type="PANTHER" id="PTHR26453">
    <property type="entry name" value="OLFACTORY RECEPTOR"/>
    <property type="match status" value="1"/>
</dbReference>
<protein>
    <recommendedName>
        <fullName evidence="13">Olfactory receptor</fullName>
    </recommendedName>
</protein>
<keyword evidence="16" id="KW-1185">Reference proteome</keyword>
<feature type="domain" description="G-protein coupled receptors family 1 profile" evidence="14">
    <location>
        <begin position="60"/>
        <end position="307"/>
    </location>
</feature>
<feature type="transmembrane region" description="Helical" evidence="13">
    <location>
        <begin position="110"/>
        <end position="137"/>
    </location>
</feature>
<accession>F7A7F6</accession>
<dbReference type="GO" id="GO:0004930">
    <property type="term" value="F:G protein-coupled receptor activity"/>
    <property type="evidence" value="ECO:0007669"/>
    <property type="project" value="UniProtKB-KW"/>
</dbReference>
<evidence type="ECO:0000256" key="6">
    <source>
        <dbReference type="ARBA" id="ARBA00022725"/>
    </source>
</evidence>
<dbReference type="FunFam" id="1.10.1220.70:FF:000001">
    <property type="entry name" value="Olfactory receptor"/>
    <property type="match status" value="1"/>
</dbReference>
<dbReference type="PRINTS" id="PR00237">
    <property type="entry name" value="GPCRRHODOPSN"/>
</dbReference>
<evidence type="ECO:0000256" key="8">
    <source>
        <dbReference type="ARBA" id="ARBA00023040"/>
    </source>
</evidence>
<evidence type="ECO:0000256" key="12">
    <source>
        <dbReference type="RuleBase" id="RU000688"/>
    </source>
</evidence>
<feature type="transmembrane region" description="Helical" evidence="13">
    <location>
        <begin position="216"/>
        <end position="241"/>
    </location>
</feature>
<evidence type="ECO:0000256" key="9">
    <source>
        <dbReference type="ARBA" id="ARBA00023136"/>
    </source>
</evidence>
<evidence type="ECO:0000256" key="1">
    <source>
        <dbReference type="ARBA" id="ARBA00004651"/>
    </source>
</evidence>
<keyword evidence="8 12" id="KW-0297">G-protein coupled receptor</keyword>
<dbReference type="AlphaFoldDB" id="F7A7F6"/>
<dbReference type="Proteomes" id="UP000002280">
    <property type="component" value="Chromosome 5"/>
</dbReference>
<dbReference type="eggNOG" id="ENOG502SI62">
    <property type="taxonomic scope" value="Eukaryota"/>
</dbReference>
<keyword evidence="10 12" id="KW-0675">Receptor</keyword>
<comment type="similarity">
    <text evidence="2 12">Belongs to the G-protein coupled receptor 1 family.</text>
</comment>
<comment type="subcellular location">
    <subcellularLocation>
        <location evidence="1 13">Cell membrane</location>
        <topology evidence="1 13">Multi-pass membrane protein</topology>
    </subcellularLocation>
</comment>
<evidence type="ECO:0000256" key="4">
    <source>
        <dbReference type="ARBA" id="ARBA00022606"/>
    </source>
</evidence>
<feature type="transmembrane region" description="Helical" evidence="13">
    <location>
        <begin position="45"/>
        <end position="67"/>
    </location>
</feature>
<evidence type="ECO:0000256" key="3">
    <source>
        <dbReference type="ARBA" id="ARBA00022475"/>
    </source>
</evidence>
<feature type="transmembrane region" description="Helical" evidence="13">
    <location>
        <begin position="79"/>
        <end position="98"/>
    </location>
</feature>
<keyword evidence="5 12" id="KW-0812">Transmembrane</keyword>
<dbReference type="Gene3D" id="1.20.1070.10">
    <property type="entry name" value="Rhodopsin 7-helix transmembrane proteins"/>
    <property type="match status" value="1"/>
</dbReference>
<dbReference type="OMA" id="FCFNELN"/>
<dbReference type="SUPFAM" id="SSF81321">
    <property type="entry name" value="Family A G protein-coupled receptor-like"/>
    <property type="match status" value="1"/>
</dbReference>
<dbReference type="Pfam" id="PF13853">
    <property type="entry name" value="7tm_4"/>
    <property type="match status" value="1"/>
</dbReference>
<evidence type="ECO:0000256" key="5">
    <source>
        <dbReference type="ARBA" id="ARBA00022692"/>
    </source>
</evidence>
<dbReference type="InterPro" id="IPR000276">
    <property type="entry name" value="GPCR_Rhodpsn"/>
</dbReference>
<evidence type="ECO:0000313" key="15">
    <source>
        <dbReference type="Ensembl" id="ENSMODP00000025011.3"/>
    </source>
</evidence>
<dbReference type="InParanoid" id="F7A7F6"/>
<reference evidence="15 16" key="1">
    <citation type="journal article" date="2007" name="Nature">
        <title>Genome of the marsupial Monodelphis domestica reveals innovation in non-coding sequences.</title>
        <authorList>
            <person name="Mikkelsen T.S."/>
            <person name="Wakefield M.J."/>
            <person name="Aken B."/>
            <person name="Amemiya C.T."/>
            <person name="Chang J.L."/>
            <person name="Duke S."/>
            <person name="Garber M."/>
            <person name="Gentles A.J."/>
            <person name="Goodstadt L."/>
            <person name="Heger A."/>
            <person name="Jurka J."/>
            <person name="Kamal M."/>
            <person name="Mauceli E."/>
            <person name="Searle S.M."/>
            <person name="Sharpe T."/>
            <person name="Baker M.L."/>
            <person name="Batzer M.A."/>
            <person name="Benos P.V."/>
            <person name="Belov K."/>
            <person name="Clamp M."/>
            <person name="Cook A."/>
            <person name="Cuff J."/>
            <person name="Das R."/>
            <person name="Davidow L."/>
            <person name="Deakin J.E."/>
            <person name="Fazzari M.J."/>
            <person name="Glass J.L."/>
            <person name="Grabherr M."/>
            <person name="Greally J.M."/>
            <person name="Gu W."/>
            <person name="Hore T.A."/>
            <person name="Huttley G.A."/>
            <person name="Kleber M."/>
            <person name="Jirtle R.L."/>
            <person name="Koina E."/>
            <person name="Lee J.T."/>
            <person name="Mahony S."/>
            <person name="Marra M.A."/>
            <person name="Miller R.D."/>
            <person name="Nicholls R.D."/>
            <person name="Oda M."/>
            <person name="Papenfuss A.T."/>
            <person name="Parra Z.E."/>
            <person name="Pollock D.D."/>
            <person name="Ray D.A."/>
            <person name="Schein J.E."/>
            <person name="Speed T.P."/>
            <person name="Thompson K."/>
            <person name="VandeBerg J.L."/>
            <person name="Wade C.M."/>
            <person name="Walker J.A."/>
            <person name="Waters P.D."/>
            <person name="Webber C."/>
            <person name="Weidman J.R."/>
            <person name="Xie X."/>
            <person name="Zody M.C."/>
            <person name="Baldwin J."/>
            <person name="Abdouelleil A."/>
            <person name="Abdulkadir J."/>
            <person name="Abebe A."/>
            <person name="Abera B."/>
            <person name="Abreu J."/>
            <person name="Acer S.C."/>
            <person name="Aftuck L."/>
            <person name="Alexander A."/>
            <person name="An P."/>
            <person name="Anderson E."/>
            <person name="Anderson S."/>
            <person name="Arachi H."/>
            <person name="Azer M."/>
            <person name="Bachantsang P."/>
            <person name="Barry A."/>
            <person name="Bayul T."/>
            <person name="Berlin A."/>
            <person name="Bessette D."/>
            <person name="Bloom T."/>
            <person name="Bloom T."/>
            <person name="Boguslavskiy L."/>
            <person name="Bonnet C."/>
            <person name="Boukhgalter B."/>
            <person name="Bourzgui I."/>
            <person name="Brown A."/>
            <person name="Cahill P."/>
            <person name="Channer S."/>
            <person name="Cheshatsang Y."/>
            <person name="Chuda L."/>
            <person name="Citroen M."/>
            <person name="Collymore A."/>
            <person name="Cooke P."/>
            <person name="Costello M."/>
            <person name="D'Aco K."/>
            <person name="Daza R."/>
            <person name="De Haan G."/>
            <person name="DeGray S."/>
            <person name="DeMaso C."/>
            <person name="Dhargay N."/>
            <person name="Dooley K."/>
            <person name="Dooley E."/>
            <person name="Doricent M."/>
            <person name="Dorje P."/>
            <person name="Dorjee K."/>
            <person name="Dupes A."/>
            <person name="Elong R."/>
            <person name="Falk J."/>
            <person name="Farina A."/>
            <person name="Faro S."/>
            <person name="Ferguson D."/>
            <person name="Fisher S."/>
            <person name="Foley C.D."/>
            <person name="Franke A."/>
            <person name="Friedrich D."/>
            <person name="Gadbois L."/>
            <person name="Gearin G."/>
            <person name="Gearin C.R."/>
            <person name="Giannoukos G."/>
            <person name="Goode T."/>
            <person name="Graham J."/>
            <person name="Grandbois E."/>
            <person name="Grewal S."/>
            <person name="Gyaltsen K."/>
            <person name="Hafez N."/>
            <person name="Hagos B."/>
            <person name="Hall J."/>
            <person name="Henson C."/>
            <person name="Hollinger A."/>
            <person name="Honan T."/>
            <person name="Huard M.D."/>
            <person name="Hughes L."/>
            <person name="Hurhula B."/>
            <person name="Husby M.E."/>
            <person name="Kamat A."/>
            <person name="Kanga B."/>
            <person name="Kashin S."/>
            <person name="Khazanovich D."/>
            <person name="Kisner P."/>
            <person name="Lance K."/>
            <person name="Lara M."/>
            <person name="Lee W."/>
            <person name="Lennon N."/>
            <person name="Letendre F."/>
            <person name="LeVine R."/>
            <person name="Lipovsky A."/>
            <person name="Liu X."/>
            <person name="Liu J."/>
            <person name="Liu S."/>
            <person name="Lokyitsang T."/>
            <person name="Lokyitsang Y."/>
            <person name="Lubonja R."/>
            <person name="Lui A."/>
            <person name="MacDonald P."/>
            <person name="Magnisalis V."/>
            <person name="Maru K."/>
            <person name="Matthews C."/>
            <person name="McCusker W."/>
            <person name="McDonough S."/>
            <person name="Mehta T."/>
            <person name="Meldrim J."/>
            <person name="Meneus L."/>
            <person name="Mihai O."/>
            <person name="Mihalev A."/>
            <person name="Mihova T."/>
            <person name="Mittelman R."/>
            <person name="Mlenga V."/>
            <person name="Montmayeur A."/>
            <person name="Mulrain L."/>
            <person name="Navidi A."/>
            <person name="Naylor J."/>
            <person name="Negash T."/>
            <person name="Nguyen T."/>
            <person name="Nguyen N."/>
            <person name="Nicol R."/>
            <person name="Norbu C."/>
            <person name="Norbu N."/>
            <person name="Novod N."/>
            <person name="O'Neill B."/>
            <person name="Osman S."/>
            <person name="Markiewicz E."/>
            <person name="Oyono O.L."/>
            <person name="Patti C."/>
            <person name="Phunkhang P."/>
            <person name="Pierre F."/>
            <person name="Priest M."/>
            <person name="Raghuraman S."/>
            <person name="Rege F."/>
            <person name="Reyes R."/>
            <person name="Rise C."/>
            <person name="Rogov P."/>
            <person name="Ross K."/>
            <person name="Ryan E."/>
            <person name="Settipalli S."/>
            <person name="Shea T."/>
            <person name="Sherpa N."/>
            <person name="Shi L."/>
            <person name="Shih D."/>
            <person name="Sparrow T."/>
            <person name="Spaulding J."/>
            <person name="Stalker J."/>
            <person name="Stange-Thomann N."/>
            <person name="Stavropoulos S."/>
            <person name="Stone C."/>
            <person name="Strader C."/>
            <person name="Tesfaye S."/>
            <person name="Thomson T."/>
            <person name="Thoulutsang Y."/>
            <person name="Thoulutsang D."/>
            <person name="Topham K."/>
            <person name="Topping I."/>
            <person name="Tsamla T."/>
            <person name="Vassiliev H."/>
            <person name="Vo A."/>
            <person name="Wangchuk T."/>
            <person name="Wangdi T."/>
            <person name="Weiand M."/>
            <person name="Wilkinson J."/>
            <person name="Wilson A."/>
            <person name="Yadav S."/>
            <person name="Young G."/>
            <person name="Yu Q."/>
            <person name="Zembek L."/>
            <person name="Zhong D."/>
            <person name="Zimmer A."/>
            <person name="Zwirko Z."/>
            <person name="Jaffe D.B."/>
            <person name="Alvarez P."/>
            <person name="Brockman W."/>
            <person name="Butler J."/>
            <person name="Chin C."/>
            <person name="Gnerre S."/>
            <person name="MacCallum I."/>
            <person name="Graves J.A."/>
            <person name="Ponting C.P."/>
            <person name="Breen M."/>
            <person name="Samollow P.B."/>
            <person name="Lander E.S."/>
            <person name="Lindblad-Toh K."/>
        </authorList>
    </citation>
    <scope>NUCLEOTIDE SEQUENCE [LARGE SCALE GENOMIC DNA]</scope>
</reference>
<reference evidence="15" key="3">
    <citation type="submission" date="2025-09" db="UniProtKB">
        <authorList>
            <consortium name="Ensembl"/>
        </authorList>
    </citation>
    <scope>IDENTIFICATION</scope>
</reference>
<dbReference type="PRINTS" id="PR00245">
    <property type="entry name" value="OLFACTORYR"/>
</dbReference>
<dbReference type="Ensembl" id="ENSMODT00000025453.3">
    <property type="protein sequence ID" value="ENSMODP00000025011.3"/>
    <property type="gene ID" value="ENSMODG00000024335.2"/>
</dbReference>
<dbReference type="STRING" id="13616.ENSMODP00000025011"/>
<dbReference type="GO" id="GO:0005886">
    <property type="term" value="C:plasma membrane"/>
    <property type="evidence" value="ECO:0000318"/>
    <property type="project" value="GO_Central"/>
</dbReference>
<organism evidence="15 16">
    <name type="scientific">Monodelphis domestica</name>
    <name type="common">Gray short-tailed opossum</name>
    <dbReference type="NCBI Taxonomy" id="13616"/>
    <lineage>
        <taxon>Eukaryota</taxon>
        <taxon>Metazoa</taxon>
        <taxon>Chordata</taxon>
        <taxon>Craniata</taxon>
        <taxon>Vertebrata</taxon>
        <taxon>Euteleostomi</taxon>
        <taxon>Mammalia</taxon>
        <taxon>Metatheria</taxon>
        <taxon>Didelphimorphia</taxon>
        <taxon>Didelphidae</taxon>
        <taxon>Monodelphis</taxon>
    </lineage>
</organism>
<sequence length="327" mass="36674">MNYFSILNLLFSQMEYPEKVAEENLTVMVEFILLGFSDLPNLQGFLFGIFLIIYMSILIGNGLIIVITKVDLTLQTPMYFFLGNFSFLEICYTSVTLPRMLTNLWTQNRAISLMACAIQLSFFLILGVSETFLLAAMAYDRYVAICKPLYYPIIMNHKVCVQLVVGSWITGIPGQLLQTYKVISLPFCFNELNHVFCDVPPLLKLACGDTTVQESFVYAAAVLFGMVPFLIILGFYVKIIITILKLPLVTGRGKAFSTCSSHLIVVGLFYGSGIITYLIPKSSQSGIEKVLSLFYTIVTPMFNPVIYSLKNKDVTAAFKKLLFKILA</sequence>
<keyword evidence="4 13" id="KW-0716">Sensory transduction</keyword>
<evidence type="ECO:0000256" key="13">
    <source>
        <dbReference type="RuleBase" id="RU363047"/>
    </source>
</evidence>
<dbReference type="FunCoup" id="F7A7F6">
    <property type="interactions" value="91"/>
</dbReference>
<dbReference type="HOGENOM" id="CLU_012526_8_1_1"/>
<evidence type="ECO:0000256" key="10">
    <source>
        <dbReference type="ARBA" id="ARBA00023170"/>
    </source>
</evidence>
<dbReference type="InterPro" id="IPR017452">
    <property type="entry name" value="GPCR_Rhodpsn_7TM"/>
</dbReference>
<dbReference type="GO" id="GO:0004984">
    <property type="term" value="F:olfactory receptor activity"/>
    <property type="evidence" value="ECO:0000318"/>
    <property type="project" value="GO_Central"/>
</dbReference>
<evidence type="ECO:0000256" key="11">
    <source>
        <dbReference type="ARBA" id="ARBA00023224"/>
    </source>
</evidence>
<reference evidence="15" key="2">
    <citation type="submission" date="2025-08" db="UniProtKB">
        <authorList>
            <consortium name="Ensembl"/>
        </authorList>
    </citation>
    <scope>IDENTIFICATION</scope>
</reference>
<keyword evidence="9 13" id="KW-0472">Membrane</keyword>
<gene>
    <name evidence="15" type="primary">LOC100618633</name>
</gene>
<keyword evidence="7 13" id="KW-1133">Transmembrane helix</keyword>
<evidence type="ECO:0000259" key="14">
    <source>
        <dbReference type="PROSITE" id="PS50262"/>
    </source>
</evidence>
<evidence type="ECO:0000256" key="7">
    <source>
        <dbReference type="ARBA" id="ARBA00022989"/>
    </source>
</evidence>
<keyword evidence="3 13" id="KW-1003">Cell membrane</keyword>
<evidence type="ECO:0000256" key="2">
    <source>
        <dbReference type="ARBA" id="ARBA00010663"/>
    </source>
</evidence>
<name>F7A7F6_MONDO</name>
<dbReference type="FunFam" id="1.20.1070.10:FF:000001">
    <property type="entry name" value="Olfactory receptor"/>
    <property type="match status" value="1"/>
</dbReference>
<keyword evidence="11 12" id="KW-0807">Transducer</keyword>